<proteinExistence type="predicted"/>
<accession>A0A8H3QRG1</accession>
<keyword evidence="1" id="KW-0175">Coiled coil</keyword>
<dbReference type="OrthoDB" id="2407739at2759"/>
<evidence type="ECO:0000313" key="2">
    <source>
        <dbReference type="EMBL" id="GES88732.1"/>
    </source>
</evidence>
<dbReference type="EMBL" id="BLAL01000182">
    <property type="protein sequence ID" value="GES88732.1"/>
    <property type="molecule type" value="Genomic_DNA"/>
</dbReference>
<reference evidence="2" key="1">
    <citation type="submission" date="2019-10" db="EMBL/GenBank/DDBJ databases">
        <title>Conservation and host-specific expression of non-tandemly repeated heterogenous ribosome RNA gene in arbuscular mycorrhizal fungi.</title>
        <authorList>
            <person name="Maeda T."/>
            <person name="Kobayashi Y."/>
            <person name="Nakagawa T."/>
            <person name="Ezawa T."/>
            <person name="Yamaguchi K."/>
            <person name="Bino T."/>
            <person name="Nishimoto Y."/>
            <person name="Shigenobu S."/>
            <person name="Kawaguchi M."/>
        </authorList>
    </citation>
    <scope>NUCLEOTIDE SEQUENCE</scope>
    <source>
        <strain evidence="2">HR1</strain>
    </source>
</reference>
<dbReference type="AlphaFoldDB" id="A0A8H3QRG1"/>
<evidence type="ECO:0000256" key="1">
    <source>
        <dbReference type="SAM" id="Coils"/>
    </source>
</evidence>
<comment type="caution">
    <text evidence="2">The sequence shown here is derived from an EMBL/GenBank/DDBJ whole genome shotgun (WGS) entry which is preliminary data.</text>
</comment>
<gene>
    <name evidence="2" type="ORF">RCL2_001566300</name>
</gene>
<dbReference type="Proteomes" id="UP000615446">
    <property type="component" value="Unassembled WGS sequence"/>
</dbReference>
<name>A0A8H3QRG1_9GLOM</name>
<evidence type="ECO:0000313" key="3">
    <source>
        <dbReference type="Proteomes" id="UP000615446"/>
    </source>
</evidence>
<feature type="coiled-coil region" evidence="1">
    <location>
        <begin position="22"/>
        <end position="51"/>
    </location>
</feature>
<organism evidence="2 3">
    <name type="scientific">Rhizophagus clarus</name>
    <dbReference type="NCBI Taxonomy" id="94130"/>
    <lineage>
        <taxon>Eukaryota</taxon>
        <taxon>Fungi</taxon>
        <taxon>Fungi incertae sedis</taxon>
        <taxon>Mucoromycota</taxon>
        <taxon>Glomeromycotina</taxon>
        <taxon>Glomeromycetes</taxon>
        <taxon>Glomerales</taxon>
        <taxon>Glomeraceae</taxon>
        <taxon>Rhizophagus</taxon>
    </lineage>
</organism>
<sequence>MLSLKPKKVKIDTITENTKHDIENTRHDAENAKLKAQVAKLEEDSREKFIEEVSENDLMLSVSSQRESDSSTNCSNIIDELGLNSLDVCLEKTIQNCDFLAVEIGTPTFLLLYEKLCDTVTLADYVTQEAIFCYCQFEKAFIQK</sequence>
<protein>
    <submittedName>
        <fullName evidence="2">Uncharacterized protein</fullName>
    </submittedName>
</protein>